<reference evidence="7" key="2">
    <citation type="submission" date="2025-09" db="UniProtKB">
        <authorList>
            <consortium name="Ensembl"/>
        </authorList>
    </citation>
    <scope>IDENTIFICATION</scope>
</reference>
<dbReference type="InterPro" id="IPR038926">
    <property type="entry name" value="CEP55"/>
</dbReference>
<keyword evidence="3 4" id="KW-0175">Coiled coil</keyword>
<feature type="coiled-coil region" evidence="4">
    <location>
        <begin position="55"/>
        <end position="110"/>
    </location>
</feature>
<evidence type="ECO:0000256" key="4">
    <source>
        <dbReference type="SAM" id="Coils"/>
    </source>
</evidence>
<keyword evidence="2" id="KW-0963">Cytoplasm</keyword>
<protein>
    <submittedName>
        <fullName evidence="7">Centrosomal protein of 55 kDa-like</fullName>
    </submittedName>
</protein>
<dbReference type="PANTHER" id="PTHR31838:SF1">
    <property type="entry name" value="CENTROSOMAL PROTEIN OF 55 KDA"/>
    <property type="match status" value="1"/>
</dbReference>
<dbReference type="RefSeq" id="XP_030235268.1">
    <property type="nucleotide sequence ID" value="XM_030379408.1"/>
</dbReference>
<evidence type="ECO:0000313" key="7">
    <source>
        <dbReference type="Ensembl" id="ENSGMOP00000013417.2"/>
    </source>
</evidence>
<keyword evidence="8" id="KW-1185">Reference proteome</keyword>
<reference evidence="7" key="1">
    <citation type="submission" date="2025-08" db="UniProtKB">
        <authorList>
            <consortium name="Ensembl"/>
        </authorList>
    </citation>
    <scope>IDENTIFICATION</scope>
</reference>
<evidence type="ECO:0000256" key="2">
    <source>
        <dbReference type="ARBA" id="ARBA00022490"/>
    </source>
</evidence>
<feature type="region of interest" description="Disordered" evidence="5">
    <location>
        <begin position="351"/>
        <end position="382"/>
    </location>
</feature>
<dbReference type="InterPro" id="IPR022008">
    <property type="entry name" value="EABR"/>
</dbReference>
<proteinExistence type="predicted"/>
<dbReference type="Proteomes" id="UP000694546">
    <property type="component" value="Chromosome 15"/>
</dbReference>
<name>A0A8C4ZGX5_GADMO</name>
<evidence type="ECO:0000256" key="5">
    <source>
        <dbReference type="SAM" id="MobiDB-lite"/>
    </source>
</evidence>
<feature type="domain" description="TSG101 and ALIX binding" evidence="6">
    <location>
        <begin position="132"/>
        <end position="160"/>
    </location>
</feature>
<accession>A0A8C4ZGX5</accession>
<dbReference type="GO" id="GO:0030496">
    <property type="term" value="C:midbody"/>
    <property type="evidence" value="ECO:0007669"/>
    <property type="project" value="TreeGrafter"/>
</dbReference>
<evidence type="ECO:0000313" key="8">
    <source>
        <dbReference type="Proteomes" id="UP000694546"/>
    </source>
</evidence>
<dbReference type="Ensembl" id="ENSGMOT00000013772.2">
    <property type="protein sequence ID" value="ENSGMOP00000013417.2"/>
    <property type="gene ID" value="ENSGMOG00000012536.2"/>
</dbReference>
<sequence length="416" mass="48637">METEVTRQDAASVDMEYNHLLRRILSLETIKEKNYQQLSSKDEEIDTLRYKLSMTQEEEEVYASLQDQMDNCIQEREPNDKLLQSLQTEMVEIKNKLVTMSTRCQDLEKTVKGHQDYDSDGQSTCSATVAHIQLRDALEKNQQWLAYDQQREHYLRGVLDELSGLKQQLNQANQALSEQHNAARSDERERMSQMQDHYDRLLLKAKTELEALREQLNVAHEDLDKMQWSYEKKQLHVQELQEQIQVERLRSQKRAQEEKSQGGERERALRAQAEDLRQQLDEEKHQSAELQLQVNVLQNTVLNHQDDHRKIGILEQQIQMSARDLEEEKRDCLNLQKQLYRLLKELRKTSKTTAAEQRHHQDASGLQTSGAAPDRCGSPRTPGTLNQSFLECPGCRAQYRSSQHRELLAHLDHCLD</sequence>
<dbReference type="GO" id="GO:0051896">
    <property type="term" value="P:regulation of phosphatidylinositol 3-kinase/protein kinase B signal transduction"/>
    <property type="evidence" value="ECO:0007669"/>
    <property type="project" value="InterPro"/>
</dbReference>
<dbReference type="Pfam" id="PF12180">
    <property type="entry name" value="EABR"/>
    <property type="match status" value="1"/>
</dbReference>
<dbReference type="Gene3D" id="1.20.5.1180">
    <property type="entry name" value="Geminin coiled-coil domain"/>
    <property type="match status" value="1"/>
</dbReference>
<evidence type="ECO:0000256" key="1">
    <source>
        <dbReference type="ARBA" id="ARBA00004496"/>
    </source>
</evidence>
<feature type="coiled-coil region" evidence="4">
    <location>
        <begin position="155"/>
        <end position="345"/>
    </location>
</feature>
<evidence type="ECO:0000256" key="3">
    <source>
        <dbReference type="ARBA" id="ARBA00023054"/>
    </source>
</evidence>
<dbReference type="GeneID" id="115560096"/>
<dbReference type="OMA" id="CELHATM"/>
<dbReference type="GO" id="GO:0000281">
    <property type="term" value="P:mitotic cytokinesis"/>
    <property type="evidence" value="ECO:0007669"/>
    <property type="project" value="InterPro"/>
</dbReference>
<dbReference type="PANTHER" id="PTHR31838">
    <property type="entry name" value="CENTROSOMAL PROTEIN OF 55 KDA"/>
    <property type="match status" value="1"/>
</dbReference>
<comment type="subcellular location">
    <subcellularLocation>
        <location evidence="1">Cytoplasm</location>
    </subcellularLocation>
</comment>
<gene>
    <name evidence="7" type="primary">LOC115560096</name>
</gene>
<dbReference type="GO" id="GO:0005737">
    <property type="term" value="C:cytoplasm"/>
    <property type="evidence" value="ECO:0007669"/>
    <property type="project" value="UniProtKB-SubCell"/>
</dbReference>
<evidence type="ECO:0000259" key="6">
    <source>
        <dbReference type="Pfam" id="PF12180"/>
    </source>
</evidence>
<organism evidence="7 8">
    <name type="scientific">Gadus morhua</name>
    <name type="common">Atlantic cod</name>
    <dbReference type="NCBI Taxonomy" id="8049"/>
    <lineage>
        <taxon>Eukaryota</taxon>
        <taxon>Metazoa</taxon>
        <taxon>Chordata</taxon>
        <taxon>Craniata</taxon>
        <taxon>Vertebrata</taxon>
        <taxon>Euteleostomi</taxon>
        <taxon>Actinopterygii</taxon>
        <taxon>Neopterygii</taxon>
        <taxon>Teleostei</taxon>
        <taxon>Neoteleostei</taxon>
        <taxon>Acanthomorphata</taxon>
        <taxon>Zeiogadaria</taxon>
        <taxon>Gadariae</taxon>
        <taxon>Gadiformes</taxon>
        <taxon>Gadoidei</taxon>
        <taxon>Gadidae</taxon>
        <taxon>Gadus</taxon>
    </lineage>
</organism>
<dbReference type="GO" id="GO:0045184">
    <property type="term" value="P:establishment of protein localization"/>
    <property type="evidence" value="ECO:0007669"/>
    <property type="project" value="TreeGrafter"/>
</dbReference>
<dbReference type="GeneTree" id="ENSGT00510000047961"/>
<dbReference type="AlphaFoldDB" id="A0A8C4ZGX5"/>